<dbReference type="WBParaSite" id="PSAMB.scaffold682size43866.g7940.t1">
    <property type="protein sequence ID" value="PSAMB.scaffold682size43866.g7940.t1"/>
    <property type="gene ID" value="PSAMB.scaffold682size43866.g7940"/>
</dbReference>
<feature type="region of interest" description="Disordered" evidence="1">
    <location>
        <begin position="78"/>
        <end position="136"/>
    </location>
</feature>
<name>A0A914X7C1_9BILA</name>
<reference evidence="3" key="1">
    <citation type="submission" date="2022-11" db="UniProtKB">
        <authorList>
            <consortium name="WormBaseParasite"/>
        </authorList>
    </citation>
    <scope>IDENTIFICATION</scope>
</reference>
<keyword evidence="2" id="KW-1185">Reference proteome</keyword>
<dbReference type="AlphaFoldDB" id="A0A914X7C1"/>
<sequence>MSTAAAPAVRDSLCNMQPMQIPRPKCSGMEFVQTRGRQGFYLSLRRNGAQYGIQAPNQGPRRPALSNLFEIDDKVTLRETESSLSDQSRRSSVVSSLSELEKKSNPEIPEAESEQPPKPAKKTTSFSDHIEYVEKL</sequence>
<proteinExistence type="predicted"/>
<evidence type="ECO:0000313" key="2">
    <source>
        <dbReference type="Proteomes" id="UP000887566"/>
    </source>
</evidence>
<accession>A0A914X7C1</accession>
<dbReference type="Proteomes" id="UP000887566">
    <property type="component" value="Unplaced"/>
</dbReference>
<evidence type="ECO:0000256" key="1">
    <source>
        <dbReference type="SAM" id="MobiDB-lite"/>
    </source>
</evidence>
<evidence type="ECO:0000313" key="3">
    <source>
        <dbReference type="WBParaSite" id="PSAMB.scaffold682size43866.g7940.t1"/>
    </source>
</evidence>
<feature type="compositionally biased region" description="Low complexity" evidence="1">
    <location>
        <begin position="82"/>
        <end position="98"/>
    </location>
</feature>
<protein>
    <submittedName>
        <fullName evidence="3">Uncharacterized protein</fullName>
    </submittedName>
</protein>
<organism evidence="2 3">
    <name type="scientific">Plectus sambesii</name>
    <dbReference type="NCBI Taxonomy" id="2011161"/>
    <lineage>
        <taxon>Eukaryota</taxon>
        <taxon>Metazoa</taxon>
        <taxon>Ecdysozoa</taxon>
        <taxon>Nematoda</taxon>
        <taxon>Chromadorea</taxon>
        <taxon>Plectida</taxon>
        <taxon>Plectina</taxon>
        <taxon>Plectoidea</taxon>
        <taxon>Plectidae</taxon>
        <taxon>Plectus</taxon>
    </lineage>
</organism>